<dbReference type="Pfam" id="PF01202">
    <property type="entry name" value="SKI"/>
    <property type="match status" value="1"/>
</dbReference>
<dbReference type="PRINTS" id="PR01100">
    <property type="entry name" value="SHIKIMTKNASE"/>
</dbReference>
<evidence type="ECO:0000256" key="5">
    <source>
        <dbReference type="ARBA" id="ARBA00022840"/>
    </source>
</evidence>
<dbReference type="PANTHER" id="PTHR21087">
    <property type="entry name" value="SHIKIMATE KINASE"/>
    <property type="match status" value="1"/>
</dbReference>
<evidence type="ECO:0000256" key="6">
    <source>
        <dbReference type="ARBA" id="ARBA00023141"/>
    </source>
</evidence>
<keyword evidence="6" id="KW-0057">Aromatic amino acid biosynthesis</keyword>
<dbReference type="GO" id="GO:0009073">
    <property type="term" value="P:aromatic amino acid family biosynthetic process"/>
    <property type="evidence" value="ECO:0007669"/>
    <property type="project" value="UniProtKB-KW"/>
</dbReference>
<accession>G8DB32</accession>
<reference evidence="7" key="1">
    <citation type="journal article" date="2011" name="ACS Chem. Biol.">
        <title>Meta-omic Characterization of the Marine Invertebrate Microbial Consortium That Produces the Chemotherapeutic Natural Product ET-743.</title>
        <authorList>
            <person name="Rath C.M."/>
            <person name="Janto B."/>
            <person name="Earl J."/>
            <person name="Ahmed A."/>
            <person name="Hu F.Z."/>
            <person name="Hiller L."/>
            <person name="Dahlgren M."/>
            <person name="Kreft R."/>
            <person name="Yu F."/>
            <person name="Wolff J.J."/>
            <person name="Kweon H.K."/>
            <person name="Christiansen M.A."/>
            <person name="Hakansson K."/>
            <person name="Williams R.M."/>
            <person name="Ehrlich G.D."/>
            <person name="Sherman D.H."/>
        </authorList>
    </citation>
    <scope>NUCLEOTIDE SEQUENCE</scope>
</reference>
<dbReference type="InterPro" id="IPR027417">
    <property type="entry name" value="P-loop_NTPase"/>
</dbReference>
<dbReference type="CDD" id="cd00464">
    <property type="entry name" value="SK"/>
    <property type="match status" value="1"/>
</dbReference>
<dbReference type="HAMAP" id="MF_00109">
    <property type="entry name" value="Shikimate_kinase"/>
    <property type="match status" value="1"/>
</dbReference>
<evidence type="ECO:0000256" key="1">
    <source>
        <dbReference type="ARBA" id="ARBA00022605"/>
    </source>
</evidence>
<dbReference type="GO" id="GO:0005524">
    <property type="term" value="F:ATP binding"/>
    <property type="evidence" value="ECO:0007669"/>
    <property type="project" value="UniProtKB-KW"/>
</dbReference>
<evidence type="ECO:0000256" key="3">
    <source>
        <dbReference type="ARBA" id="ARBA00022741"/>
    </source>
</evidence>
<evidence type="ECO:0000256" key="2">
    <source>
        <dbReference type="ARBA" id="ARBA00022679"/>
    </source>
</evidence>
<dbReference type="SUPFAM" id="SSF52540">
    <property type="entry name" value="P-loop containing nucleoside triphosphate hydrolases"/>
    <property type="match status" value="1"/>
</dbReference>
<dbReference type="Gene3D" id="3.40.50.300">
    <property type="entry name" value="P-loop containing nucleotide triphosphate hydrolases"/>
    <property type="match status" value="1"/>
</dbReference>
<dbReference type="InterPro" id="IPR031322">
    <property type="entry name" value="Shikimate/glucono_kinase"/>
</dbReference>
<keyword evidence="1" id="KW-0028">Amino-acid biosynthesis</keyword>
<dbReference type="InterPro" id="IPR000623">
    <property type="entry name" value="Shikimate_kinase/TSH1"/>
</dbReference>
<dbReference type="GO" id="GO:0008652">
    <property type="term" value="P:amino acid biosynthetic process"/>
    <property type="evidence" value="ECO:0007669"/>
    <property type="project" value="UniProtKB-KW"/>
</dbReference>
<dbReference type="AlphaFoldDB" id="G8DB32"/>
<keyword evidence="2" id="KW-0808">Transferase</keyword>
<dbReference type="PANTHER" id="PTHR21087:SF16">
    <property type="entry name" value="SHIKIMATE KINASE 1, CHLOROPLASTIC"/>
    <property type="match status" value="1"/>
</dbReference>
<dbReference type="GO" id="GO:0004765">
    <property type="term" value="F:shikimate kinase activity"/>
    <property type="evidence" value="ECO:0007669"/>
    <property type="project" value="TreeGrafter"/>
</dbReference>
<keyword evidence="5" id="KW-0067">ATP-binding</keyword>
<sequence length="176" mass="20221">MVKIMIRSRNIFLIGMSGVGKSTIGKQLANELKMVFYDSDEIIEKRCGAEISWILDIEGEEGFRKRESDIIYEFTEKKGIVLATGSGVVLKKSNCNRLSARGTVIYLRASLKLHVERSLRDKKKYLIQKQNQEIELRKIQEKRDPLYNRISDIIIDANSSSIRSIVNNILDKLNEK</sequence>
<keyword evidence="3" id="KW-0547">Nucleotide-binding</keyword>
<dbReference type="EMBL" id="HQ609499">
    <property type="protein sequence ID" value="ADQ55488.1"/>
    <property type="molecule type" value="Genomic_DNA"/>
</dbReference>
<evidence type="ECO:0000256" key="4">
    <source>
        <dbReference type="ARBA" id="ARBA00022777"/>
    </source>
</evidence>
<name>G8DB32_9ZZZZ</name>
<dbReference type="NCBIfam" id="NF003456">
    <property type="entry name" value="PRK05057.1"/>
    <property type="match status" value="1"/>
</dbReference>
<proteinExistence type="inferred from homology"/>
<gene>
    <name evidence="7" type="ORF">ETU_000021</name>
</gene>
<evidence type="ECO:0000313" key="7">
    <source>
        <dbReference type="EMBL" id="ADQ55488.1"/>
    </source>
</evidence>
<organism evidence="7">
    <name type="scientific">uncultured organism</name>
    <dbReference type="NCBI Taxonomy" id="155900"/>
    <lineage>
        <taxon>unclassified sequences</taxon>
        <taxon>environmental samples</taxon>
    </lineage>
</organism>
<keyword evidence="4 7" id="KW-0418">Kinase</keyword>
<protein>
    <submittedName>
        <fullName evidence="7">Shikimate kinase I</fullName>
    </submittedName>
</protein>